<comment type="function">
    <text evidence="3">Regulates mitochondrial small subunit maturation by controlling 15S rRNA 5'-end processing. Localizes to the 5' precursor of the 15S rRNA in a position that is subsequently occupied by mS47 in the mature yeast mtSSU. Uses structure and sequence-specific RNA recognition, binding to a single-stranded region of the precursor and specifically recognizing bases -6 to -1. The exchange of Ccm1 for mS47 is coupled to the irreversible removal of precursor rRNA that is accompanied by conformational changes of the mitoribosomal proteins uS5m and mS26. These conformational changes signal completion of 5'-end rRNA processing through protection of the mature 5'-end of the 15S rRNA and stabilization of mS47. The removal of the 5' precursor together with the dissociation of Ccm1 may be catalyzed by the 5'-3' exoribonuclease Pet127. Involved in the specific removal of group I introns in mitochondrial encoded transcripts.</text>
</comment>
<feature type="repeat" description="PPR" evidence="5">
    <location>
        <begin position="622"/>
        <end position="656"/>
    </location>
</feature>
<dbReference type="PANTHER" id="PTHR47447">
    <property type="entry name" value="OS03G0856100 PROTEIN"/>
    <property type="match status" value="1"/>
</dbReference>
<dbReference type="Proteomes" id="UP001219567">
    <property type="component" value="Chromosome 1"/>
</dbReference>
<dbReference type="InterPro" id="IPR011990">
    <property type="entry name" value="TPR-like_helical_dom_sf"/>
</dbReference>
<dbReference type="Gene3D" id="1.25.40.10">
    <property type="entry name" value="Tetratricopeptide repeat domain"/>
    <property type="match status" value="3"/>
</dbReference>
<dbReference type="NCBIfam" id="TIGR00756">
    <property type="entry name" value="PPR"/>
    <property type="match status" value="1"/>
</dbReference>
<evidence type="ECO:0000313" key="6">
    <source>
        <dbReference type="EMBL" id="WFC97516.1"/>
    </source>
</evidence>
<evidence type="ECO:0000256" key="1">
    <source>
        <dbReference type="ARBA" id="ARBA00006192"/>
    </source>
</evidence>
<evidence type="ECO:0000313" key="7">
    <source>
        <dbReference type="Proteomes" id="UP001219567"/>
    </source>
</evidence>
<keyword evidence="2" id="KW-0677">Repeat</keyword>
<protein>
    <submittedName>
        <fullName evidence="6">Uncharacterized protein</fullName>
    </submittedName>
</protein>
<name>A0AAJ5YP52_9BASI</name>
<evidence type="ECO:0000256" key="2">
    <source>
        <dbReference type="ARBA" id="ARBA00022737"/>
    </source>
</evidence>
<comment type="subunit">
    <text evidence="4">Binds to mitochondrial small subunit 15S rRNA.</text>
</comment>
<organism evidence="6 7">
    <name type="scientific">Malassezia yamatoensis</name>
    <dbReference type="NCBI Taxonomy" id="253288"/>
    <lineage>
        <taxon>Eukaryota</taxon>
        <taxon>Fungi</taxon>
        <taxon>Dikarya</taxon>
        <taxon>Basidiomycota</taxon>
        <taxon>Ustilaginomycotina</taxon>
        <taxon>Malasseziomycetes</taxon>
        <taxon>Malasseziales</taxon>
        <taxon>Malasseziaceae</taxon>
        <taxon>Malassezia</taxon>
    </lineage>
</organism>
<evidence type="ECO:0000256" key="4">
    <source>
        <dbReference type="ARBA" id="ARBA00044511"/>
    </source>
</evidence>
<comment type="similarity">
    <text evidence="1">Belongs to the CCM1 family.</text>
</comment>
<proteinExistence type="inferred from homology"/>
<gene>
    <name evidence="6" type="ORF">MYAM1_000230</name>
</gene>
<dbReference type="AlphaFoldDB" id="A0AAJ5YP52"/>
<feature type="repeat" description="PPR" evidence="5">
    <location>
        <begin position="547"/>
        <end position="582"/>
    </location>
</feature>
<evidence type="ECO:0000256" key="3">
    <source>
        <dbReference type="ARBA" id="ARBA00044493"/>
    </source>
</evidence>
<sequence length="1043" mass="118020">MLRLDGSRVAYAAQCSQRRCTQSASSAPFLRNTSAQNQNFDQIRSSHTEQKFSSAISKLDTLATIPREDAYQKLRNILDDIAGAKMPLYDTRIVKSLRHNLGQGIEKLIEQDTQPTDLSVEAAVLCNDFQRALNRLSTLIRQHPSELRKLQKMADEGEYNYQRHQHVHNVLYRACRAVFQEGKKRVRMDQLEERFNAPSAHEICSWLWAHPLAMAMAQPVFPKVCQSLYTIITALPDPAAHAAALRSSLNPKLASRVTALIAVAFANRRAPEIGARLIQEAEQNRLLIPERAIRRVMRVLVNSHGRRVIISGLIQLLDARDVLKCEPPTHRVIALYYAEHGEKQLLRERIAILQKLGADGELLRQHTELMLAAYDCDPERIIQQYWKVHQRLLEYSSEDPTAPEVGLYIYNVVRAYANQDDLLNAQKWFAKFTAFRPATESMCHILLQLTTRHAHAEVALQLVAEMDEAQVRISSSTLAHLIRTLGAANLPERAASVAQFYARRGVKLDRRVYAALLDAYLEAGHWSAVFGIFRWMRAQTDASLHPDAATYTTMLKAHVLRGTPLPKVLHLLYTMRRHGLVPDERAYALVLQSACDAKEPQLAQELFDLLDQALKPSLGGATDYHYTILLHTLLQHGDLRTARRYMDRMREAGIEPSHATYNVIMRKYTAIDVDTQIAEMIGKQVAYEARNRIRDDFTRRSIRQGSPYDNALLPIINWRARQGELEAAQEIFNELRESVAPEPISIRAWTVILNAHRLCNDISGVLRVWDDLFLSALERTAAQSGKTPGLHQKGILCPPLSVVINACSEAGHFRRIAAIWAQVKKQGFAFDSQNFNHLASALARANRIREALQVIDVVLPHRAPALETETYAAPSIETLEEEEVYRKNPFHQPKANHAEGPFEPKTSRPVRRNKILRQHRDPQSKNLNVNDVQQALFGDVETRDAGEMHASPWLDNAILIQSEKWFASYNTLREVSEAIDRLQDVPTRRRLRASPPPEAGASALALPAEPFTSISDALHEFPTAAKRLAEYEQRAGRFNSTPS</sequence>
<dbReference type="PROSITE" id="PS51375">
    <property type="entry name" value="PPR"/>
    <property type="match status" value="2"/>
</dbReference>
<dbReference type="InterPro" id="IPR002885">
    <property type="entry name" value="PPR_rpt"/>
</dbReference>
<dbReference type="EMBL" id="CP119943">
    <property type="protein sequence ID" value="WFC97516.1"/>
    <property type="molecule type" value="Genomic_DNA"/>
</dbReference>
<accession>A0AAJ5YP52</accession>
<reference evidence="6 7" key="1">
    <citation type="submission" date="2023-03" db="EMBL/GenBank/DDBJ databases">
        <title>Mating type loci evolution in Malassezia.</title>
        <authorList>
            <person name="Coelho M.A."/>
        </authorList>
    </citation>
    <scope>NUCLEOTIDE SEQUENCE [LARGE SCALE GENOMIC DNA]</scope>
    <source>
        <strain evidence="6 7">CBS 9725</strain>
    </source>
</reference>
<dbReference type="PANTHER" id="PTHR47447:SF17">
    <property type="entry name" value="OS12G0638900 PROTEIN"/>
    <property type="match status" value="1"/>
</dbReference>
<keyword evidence="7" id="KW-1185">Reference proteome</keyword>
<dbReference type="Pfam" id="PF13812">
    <property type="entry name" value="PPR_3"/>
    <property type="match status" value="1"/>
</dbReference>
<evidence type="ECO:0000256" key="5">
    <source>
        <dbReference type="PROSITE-ProRule" id="PRU00708"/>
    </source>
</evidence>